<dbReference type="Proteomes" id="UP000295680">
    <property type="component" value="Unassembled WGS sequence"/>
</dbReference>
<evidence type="ECO:0000313" key="1">
    <source>
        <dbReference type="EMBL" id="TCO53005.1"/>
    </source>
</evidence>
<evidence type="ECO:0000313" key="2">
    <source>
        <dbReference type="Proteomes" id="UP000295680"/>
    </source>
</evidence>
<dbReference type="AlphaFoldDB" id="A0A4R2JFI1"/>
<name>A0A4R2JFI1_9PSEU</name>
<organism evidence="1 2">
    <name type="scientific">Actinocrispum wychmicini</name>
    <dbReference type="NCBI Taxonomy" id="1213861"/>
    <lineage>
        <taxon>Bacteria</taxon>
        <taxon>Bacillati</taxon>
        <taxon>Actinomycetota</taxon>
        <taxon>Actinomycetes</taxon>
        <taxon>Pseudonocardiales</taxon>
        <taxon>Pseudonocardiaceae</taxon>
        <taxon>Actinocrispum</taxon>
    </lineage>
</organism>
<keyword evidence="2" id="KW-1185">Reference proteome</keyword>
<sequence length="110" mass="12233">MGWIMARPPLELGTYGEIRTYYRLDGGKWRPGDTLPDDVKAPEWKAVAQFRDWDGNTRQVERSSTTEAKAKAALKERAGTATGDLNAGSRVHHAIDLYLAEAKRTVVDTS</sequence>
<gene>
    <name evidence="1" type="ORF">EV192_111199</name>
</gene>
<dbReference type="EMBL" id="SLWS01000011">
    <property type="protein sequence ID" value="TCO53005.1"/>
    <property type="molecule type" value="Genomic_DNA"/>
</dbReference>
<comment type="caution">
    <text evidence="1">The sequence shown here is derived from an EMBL/GenBank/DDBJ whole genome shotgun (WGS) entry which is preliminary data.</text>
</comment>
<accession>A0A4R2JFI1</accession>
<protein>
    <submittedName>
        <fullName evidence="1">Uncharacterized protein</fullName>
    </submittedName>
</protein>
<reference evidence="1 2" key="1">
    <citation type="submission" date="2019-03" db="EMBL/GenBank/DDBJ databases">
        <title>Genomic Encyclopedia of Type Strains, Phase IV (KMG-IV): sequencing the most valuable type-strain genomes for metagenomic binning, comparative biology and taxonomic classification.</title>
        <authorList>
            <person name="Goeker M."/>
        </authorList>
    </citation>
    <scope>NUCLEOTIDE SEQUENCE [LARGE SCALE GENOMIC DNA]</scope>
    <source>
        <strain evidence="1 2">DSM 45934</strain>
    </source>
</reference>
<proteinExistence type="predicted"/>